<dbReference type="InterPro" id="IPR011990">
    <property type="entry name" value="TPR-like_helical_dom_sf"/>
</dbReference>
<protein>
    <submittedName>
        <fullName evidence="1">Uncharacterized protein</fullName>
    </submittedName>
</protein>
<dbReference type="SUPFAM" id="SSF48452">
    <property type="entry name" value="TPR-like"/>
    <property type="match status" value="1"/>
</dbReference>
<dbReference type="PROSITE" id="PS51257">
    <property type="entry name" value="PROKAR_LIPOPROTEIN"/>
    <property type="match status" value="1"/>
</dbReference>
<evidence type="ECO:0000313" key="2">
    <source>
        <dbReference type="Proteomes" id="UP000366872"/>
    </source>
</evidence>
<dbReference type="RefSeq" id="WP_136077538.1">
    <property type="nucleotide sequence ID" value="NZ_CAAHFG010000001.1"/>
</dbReference>
<organism evidence="1 2">
    <name type="scientific">Pontiella desulfatans</name>
    <dbReference type="NCBI Taxonomy" id="2750659"/>
    <lineage>
        <taxon>Bacteria</taxon>
        <taxon>Pseudomonadati</taxon>
        <taxon>Kiritimatiellota</taxon>
        <taxon>Kiritimatiellia</taxon>
        <taxon>Kiritimatiellales</taxon>
        <taxon>Pontiellaceae</taxon>
        <taxon>Pontiella</taxon>
    </lineage>
</organism>
<proteinExistence type="predicted"/>
<evidence type="ECO:0000313" key="1">
    <source>
        <dbReference type="EMBL" id="VGO11820.1"/>
    </source>
</evidence>
<dbReference type="Proteomes" id="UP000366872">
    <property type="component" value="Unassembled WGS sequence"/>
</dbReference>
<accession>A0A6C2TVY2</accession>
<sequence>MKLPIIILASALLLGGCSRKQSETVTTIPEERIESGWMSCPEMDVYLKEFSNDHKDAPYWMDAVEGRWENDELQFRLRQSKVPASWGYMTYWWFNQDESSFQRHLQDMKKQGITLVYRQEFKLPNGETRFQGVWQQIYGTDGNQRKPFKSPKTELDKMLHELDYGWEAADVYHKKYAGRLDRSALALCLLGERYGHEGHHQKSLKLLRKAVRTDSSRTTQNALAKQYLRMGDTEAWLDQMLAILDQAENDLDALLTHQEIADHFVSVGAWDRAGPHIGPSKESNSWLPLMKAAWYYGLTGQSTEGVSCLEKLAAGPGNDDIYNYLLCFNFEPTNPIQKKLNQTYQRQSKGNPVSLSRAACISLVDQDSENAVVLLTKALKSSNDPWYGVFGAIICDQQDWYKQRDELLQEAVVRFPNLERPSNNRQGLRQFLDLYIKANTEGLSPELKAQFQEFSNSYRYEGFNVDAHAFAGEVLRLKGETELATEVFGEAIRPYFQQRICEFLIYQGLHSMGEDPKLILVLNSAKKTGSEQ</sequence>
<dbReference type="Gene3D" id="1.25.40.10">
    <property type="entry name" value="Tetratricopeptide repeat domain"/>
    <property type="match status" value="1"/>
</dbReference>
<reference evidence="1 2" key="1">
    <citation type="submission" date="2019-04" db="EMBL/GenBank/DDBJ databases">
        <authorList>
            <person name="Van Vliet M D."/>
        </authorList>
    </citation>
    <scope>NUCLEOTIDE SEQUENCE [LARGE SCALE GENOMIC DNA]</scope>
    <source>
        <strain evidence="1 2">F1</strain>
    </source>
</reference>
<keyword evidence="2" id="KW-1185">Reference proteome</keyword>
<dbReference type="EMBL" id="CAAHFG010000001">
    <property type="protein sequence ID" value="VGO11820.1"/>
    <property type="molecule type" value="Genomic_DNA"/>
</dbReference>
<name>A0A6C2TVY2_PONDE</name>
<dbReference type="AlphaFoldDB" id="A0A6C2TVY2"/>
<gene>
    <name evidence="1" type="ORF">PDESU_00367</name>
</gene>